<keyword evidence="10" id="KW-1185">Reference proteome</keyword>
<evidence type="ECO:0000256" key="3">
    <source>
        <dbReference type="ARBA" id="ARBA00022553"/>
    </source>
</evidence>
<evidence type="ECO:0000256" key="1">
    <source>
        <dbReference type="ARBA" id="ARBA00000085"/>
    </source>
</evidence>
<keyword evidence="4" id="KW-0808">Transferase</keyword>
<dbReference type="Gene3D" id="3.30.450.20">
    <property type="entry name" value="PAS domain"/>
    <property type="match status" value="5"/>
</dbReference>
<dbReference type="Pfam" id="PF08448">
    <property type="entry name" value="PAS_4"/>
    <property type="match status" value="1"/>
</dbReference>
<feature type="domain" description="PAC" evidence="8">
    <location>
        <begin position="527"/>
        <end position="580"/>
    </location>
</feature>
<evidence type="ECO:0000256" key="5">
    <source>
        <dbReference type="ARBA" id="ARBA00022777"/>
    </source>
</evidence>
<gene>
    <name evidence="9" type="ORF">GGR05_000213</name>
</gene>
<dbReference type="CDD" id="cd00130">
    <property type="entry name" value="PAS"/>
    <property type="match status" value="3"/>
</dbReference>
<dbReference type="SMART" id="SM00091">
    <property type="entry name" value="PAS"/>
    <property type="match status" value="4"/>
</dbReference>
<dbReference type="PROSITE" id="PS50113">
    <property type="entry name" value="PAC"/>
    <property type="match status" value="2"/>
</dbReference>
<dbReference type="EMBL" id="JACIDO010000001">
    <property type="protein sequence ID" value="MBB3934102.1"/>
    <property type="molecule type" value="Genomic_DNA"/>
</dbReference>
<evidence type="ECO:0000256" key="2">
    <source>
        <dbReference type="ARBA" id="ARBA00012438"/>
    </source>
</evidence>
<accession>A0A7W6BNN9</accession>
<dbReference type="InterPro" id="IPR013656">
    <property type="entry name" value="PAS_4"/>
</dbReference>
<keyword evidence="6" id="KW-0175">Coiled coil</keyword>
<feature type="domain" description="PAC" evidence="8">
    <location>
        <begin position="241"/>
        <end position="293"/>
    </location>
</feature>
<feature type="domain" description="PAS" evidence="7">
    <location>
        <begin position="168"/>
        <end position="238"/>
    </location>
</feature>
<dbReference type="RefSeq" id="WP_090961402.1">
    <property type="nucleotide sequence ID" value="NZ_FOOA01000004.1"/>
</dbReference>
<dbReference type="AlphaFoldDB" id="A0A7W6BNN9"/>
<feature type="domain" description="PAS" evidence="7">
    <location>
        <begin position="452"/>
        <end position="525"/>
    </location>
</feature>
<dbReference type="FunFam" id="3.30.450.20:FF:000099">
    <property type="entry name" value="Sensory box sensor histidine kinase"/>
    <property type="match status" value="1"/>
</dbReference>
<dbReference type="InterPro" id="IPR052162">
    <property type="entry name" value="Sensor_kinase/Photoreceptor"/>
</dbReference>
<organism evidence="9 10">
    <name type="scientific">Aureimonas phyllosphaerae</name>
    <dbReference type="NCBI Taxonomy" id="1166078"/>
    <lineage>
        <taxon>Bacteria</taxon>
        <taxon>Pseudomonadati</taxon>
        <taxon>Pseudomonadota</taxon>
        <taxon>Alphaproteobacteria</taxon>
        <taxon>Hyphomicrobiales</taxon>
        <taxon>Aurantimonadaceae</taxon>
        <taxon>Aureimonas</taxon>
    </lineage>
</organism>
<proteinExistence type="predicted"/>
<dbReference type="OrthoDB" id="7967436at2"/>
<keyword evidence="5" id="KW-0418">Kinase</keyword>
<evidence type="ECO:0000313" key="10">
    <source>
        <dbReference type="Proteomes" id="UP000531216"/>
    </source>
</evidence>
<dbReference type="InterPro" id="IPR013655">
    <property type="entry name" value="PAS_fold_3"/>
</dbReference>
<sequence length="670" mass="76520">MSRETPLREWPRHAGEMAERIRSFDWSRTPLGSVDAWPQSLRTIVDLVLHSPSMMSLVWGADAIHLYNDAFSELLREHRTLALGRSAYETFARSRDVFAADVAAGMSGRSARLPAQRYPVLRNGRLEDAWFDVDYAPVHDEHGQVAGVLWTLKETTAQVMAERALRESEARQSLLIGALAQAVWEADAEGVVEVDSPSWRAYTGQTFDEWQGYGWLNAIHPDDREFAERQWREAIAARGLVNAEFRLRAPDGGWRWTNVRAAPVLDAQGRITKWAGMNIDIDARVHAEAALRANQERHRAELERRIAEAIEEVQSGRRLLRGTLDASRDMIQVFEAIRDDRGEIVDFRWVLNNHTSESLYGKVRGESLLTRNPGVVTEGIFDAFKRVTETGHPEQAERHYVHEQFDGWFYQSVVKLNDGVATTTKDISDWKAAQAEVIRLKEEASALKLEASEERFRSFAENSTDALWIVDARTRQLVYLSPAFERIWGERRAVVLEDIARWGELVHPEDRDTALAALPRALAGESVQIVYRIRRADDGEIRWIQDTGFPIQGPDGRIDHVGGISQDVTEQRDTAERLRENQRRLWTVIRGIPQLVWRSAEGGEWTWASPQWSEYTGQTPEESYGLGWLDALHPDDRAKAMAGWRSSDGSTHLDVETRLFHAREGRYRWF</sequence>
<evidence type="ECO:0000256" key="4">
    <source>
        <dbReference type="ARBA" id="ARBA00022679"/>
    </source>
</evidence>
<feature type="coiled-coil region" evidence="6">
    <location>
        <begin position="292"/>
        <end position="319"/>
    </location>
</feature>
<dbReference type="PANTHER" id="PTHR43304:SF1">
    <property type="entry name" value="PAC DOMAIN-CONTAINING PROTEIN"/>
    <property type="match status" value="1"/>
</dbReference>
<feature type="domain" description="PAS" evidence="7">
    <location>
        <begin position="581"/>
        <end position="637"/>
    </location>
</feature>
<comment type="caution">
    <text evidence="9">The sequence shown here is derived from an EMBL/GenBank/DDBJ whole genome shotgun (WGS) entry which is preliminary data.</text>
</comment>
<evidence type="ECO:0000256" key="6">
    <source>
        <dbReference type="SAM" id="Coils"/>
    </source>
</evidence>
<protein>
    <recommendedName>
        <fullName evidence="2">histidine kinase</fullName>
        <ecNumber evidence="2">2.7.13.3</ecNumber>
    </recommendedName>
</protein>
<dbReference type="InterPro" id="IPR035965">
    <property type="entry name" value="PAS-like_dom_sf"/>
</dbReference>
<dbReference type="InterPro" id="IPR001610">
    <property type="entry name" value="PAC"/>
</dbReference>
<evidence type="ECO:0000259" key="7">
    <source>
        <dbReference type="PROSITE" id="PS50112"/>
    </source>
</evidence>
<dbReference type="Proteomes" id="UP000531216">
    <property type="component" value="Unassembled WGS sequence"/>
</dbReference>
<dbReference type="EC" id="2.7.13.3" evidence="2"/>
<dbReference type="InterPro" id="IPR000700">
    <property type="entry name" value="PAS-assoc_C"/>
</dbReference>
<dbReference type="InterPro" id="IPR000014">
    <property type="entry name" value="PAS"/>
</dbReference>
<dbReference type="PANTHER" id="PTHR43304">
    <property type="entry name" value="PHYTOCHROME-LIKE PROTEIN CPH1"/>
    <property type="match status" value="1"/>
</dbReference>
<dbReference type="SMART" id="SM00086">
    <property type="entry name" value="PAC"/>
    <property type="match status" value="3"/>
</dbReference>
<dbReference type="Pfam" id="PF08447">
    <property type="entry name" value="PAS_3"/>
    <property type="match status" value="3"/>
</dbReference>
<dbReference type="NCBIfam" id="TIGR00229">
    <property type="entry name" value="sensory_box"/>
    <property type="match status" value="2"/>
</dbReference>
<evidence type="ECO:0000313" key="9">
    <source>
        <dbReference type="EMBL" id="MBB3934102.1"/>
    </source>
</evidence>
<dbReference type="SUPFAM" id="SSF55785">
    <property type="entry name" value="PYP-like sensor domain (PAS domain)"/>
    <property type="match status" value="4"/>
</dbReference>
<comment type="catalytic activity">
    <reaction evidence="1">
        <text>ATP + protein L-histidine = ADP + protein N-phospho-L-histidine.</text>
        <dbReference type="EC" id="2.7.13.3"/>
    </reaction>
</comment>
<reference evidence="9 10" key="1">
    <citation type="submission" date="2020-08" db="EMBL/GenBank/DDBJ databases">
        <title>Genomic Encyclopedia of Type Strains, Phase IV (KMG-IV): sequencing the most valuable type-strain genomes for metagenomic binning, comparative biology and taxonomic classification.</title>
        <authorList>
            <person name="Goeker M."/>
        </authorList>
    </citation>
    <scope>NUCLEOTIDE SEQUENCE [LARGE SCALE GENOMIC DNA]</scope>
    <source>
        <strain evidence="9 10">DSM 25024</strain>
    </source>
</reference>
<dbReference type="PROSITE" id="PS50112">
    <property type="entry name" value="PAS"/>
    <property type="match status" value="3"/>
</dbReference>
<dbReference type="GO" id="GO:0004673">
    <property type="term" value="F:protein histidine kinase activity"/>
    <property type="evidence" value="ECO:0007669"/>
    <property type="project" value="UniProtKB-EC"/>
</dbReference>
<name>A0A7W6BNN9_9HYPH</name>
<evidence type="ECO:0000259" key="8">
    <source>
        <dbReference type="PROSITE" id="PS50113"/>
    </source>
</evidence>
<keyword evidence="3" id="KW-0597">Phosphoprotein</keyword>